<dbReference type="FunFam" id="3.40.50.150:FF:000053">
    <property type="entry name" value="Release factor glutamine methyltransferase"/>
    <property type="match status" value="1"/>
</dbReference>
<feature type="binding site" evidence="5">
    <location>
        <position position="142"/>
    </location>
    <ligand>
        <name>S-adenosyl-L-methionine</name>
        <dbReference type="ChEBI" id="CHEBI:59789"/>
    </ligand>
</feature>
<dbReference type="EMBL" id="AP022345">
    <property type="protein sequence ID" value="BBU68691.1"/>
    <property type="molecule type" value="Genomic_DNA"/>
</dbReference>
<dbReference type="HAMAP" id="MF_02126">
    <property type="entry name" value="RF_methyltr_PrmC"/>
    <property type="match status" value="1"/>
</dbReference>
<dbReference type="SUPFAM" id="SSF53335">
    <property type="entry name" value="S-adenosyl-L-methionine-dependent methyltransferases"/>
    <property type="match status" value="1"/>
</dbReference>
<evidence type="ECO:0000256" key="2">
    <source>
        <dbReference type="ARBA" id="ARBA00022679"/>
    </source>
</evidence>
<organism evidence="6 7">
    <name type="scientific">Fluviibacter phosphoraccumulans</name>
    <dbReference type="NCBI Taxonomy" id="1751046"/>
    <lineage>
        <taxon>Bacteria</taxon>
        <taxon>Pseudomonadati</taxon>
        <taxon>Pseudomonadota</taxon>
        <taxon>Betaproteobacteria</taxon>
        <taxon>Rhodocyclales</taxon>
        <taxon>Fluviibacteraceae</taxon>
        <taxon>Fluviibacter</taxon>
    </lineage>
</organism>
<dbReference type="NCBIfam" id="TIGR00536">
    <property type="entry name" value="hemK_fam"/>
    <property type="match status" value="1"/>
</dbReference>
<dbReference type="GO" id="GO:0032259">
    <property type="term" value="P:methylation"/>
    <property type="evidence" value="ECO:0007669"/>
    <property type="project" value="UniProtKB-KW"/>
</dbReference>
<reference evidence="7" key="1">
    <citation type="submission" date="2020-01" db="EMBL/GenBank/DDBJ databases">
        <title>Phosphoaccumulans saitamaens gen. nov., sp. nov., a polyphosphate accumulating bacterium isolated from surface river water.</title>
        <authorList>
            <person name="Watanabe K."/>
            <person name="Suda W."/>
        </authorList>
    </citation>
    <scope>NUCLEOTIDE SEQUENCE [LARGE SCALE GENOMIC DNA]</scope>
    <source>
        <strain evidence="7">ICHIAU1</strain>
    </source>
</reference>
<dbReference type="GO" id="GO:0003676">
    <property type="term" value="F:nucleic acid binding"/>
    <property type="evidence" value="ECO:0007669"/>
    <property type="project" value="InterPro"/>
</dbReference>
<gene>
    <name evidence="5 6" type="primary">prmC</name>
    <name evidence="6" type="ORF">ICHIAU1_09740</name>
</gene>
<dbReference type="Pfam" id="PF17827">
    <property type="entry name" value="PrmC_N"/>
    <property type="match status" value="1"/>
</dbReference>
<dbReference type="Pfam" id="PF05175">
    <property type="entry name" value="MTS"/>
    <property type="match status" value="1"/>
</dbReference>
<feature type="binding site" evidence="5">
    <location>
        <position position="170"/>
    </location>
    <ligand>
        <name>S-adenosyl-L-methionine</name>
        <dbReference type="ChEBI" id="CHEBI:59789"/>
    </ligand>
</feature>
<accession>A0A679I2D6</accession>
<dbReference type="NCBIfam" id="TIGR03534">
    <property type="entry name" value="RF_mod_PrmC"/>
    <property type="match status" value="1"/>
</dbReference>
<dbReference type="Proteomes" id="UP000463961">
    <property type="component" value="Chromosome"/>
</dbReference>
<dbReference type="PROSITE" id="PS00092">
    <property type="entry name" value="N6_MTASE"/>
    <property type="match status" value="1"/>
</dbReference>
<name>A0A679I2D6_9RHOO</name>
<keyword evidence="2 5" id="KW-0808">Transferase</keyword>
<comment type="similarity">
    <text evidence="5">Belongs to the protein N5-glutamine methyltransferase family. PrmC subfamily.</text>
</comment>
<dbReference type="CDD" id="cd02440">
    <property type="entry name" value="AdoMet_MTases"/>
    <property type="match status" value="1"/>
</dbReference>
<dbReference type="Gene3D" id="3.40.50.150">
    <property type="entry name" value="Vaccinia Virus protein VP39"/>
    <property type="match status" value="1"/>
</dbReference>
<evidence type="ECO:0000256" key="5">
    <source>
        <dbReference type="HAMAP-Rule" id="MF_02126"/>
    </source>
</evidence>
<dbReference type="PANTHER" id="PTHR18895:SF74">
    <property type="entry name" value="MTRF1L RELEASE FACTOR GLUTAMINE METHYLTRANSFERASE"/>
    <property type="match status" value="1"/>
</dbReference>
<dbReference type="AlphaFoldDB" id="A0A679I2D6"/>
<evidence type="ECO:0000313" key="7">
    <source>
        <dbReference type="Proteomes" id="UP000463961"/>
    </source>
</evidence>
<dbReference type="InterPro" id="IPR002052">
    <property type="entry name" value="DNA_methylase_N6_adenine_CS"/>
</dbReference>
<dbReference type="EC" id="2.1.1.297" evidence="5"/>
<sequence>MSASAQMTRVRAIQWARQSIDRLDARLLLQFASECSANALIADPDVVLEEAQWTRFQSLVQRRAGGEPLAYLVGEAGFYGALLAVTPDVLVPRPETEELVDWALDVLRDQPAPTIADLGTGSGAIALTLARARPDARVMAVDVSSAALSVAQLNQQRLGCANVALIHASWYDGWQAADGLDLIISNPPYIPADDPHLSGDGVRFEPRLALTDEADGLDAYRAIAAGAVARLKPGGWLLVEHGHDQGAAVASLWLQAGLVDVRGRLDLSGNPRMTGGQKPARSA</sequence>
<feature type="binding site" evidence="5">
    <location>
        <begin position="119"/>
        <end position="123"/>
    </location>
    <ligand>
        <name>S-adenosyl-L-methionine</name>
        <dbReference type="ChEBI" id="CHEBI:59789"/>
    </ligand>
</feature>
<feature type="binding site" evidence="5">
    <location>
        <begin position="186"/>
        <end position="189"/>
    </location>
    <ligand>
        <name>substrate</name>
    </ligand>
</feature>
<comment type="function">
    <text evidence="5">Methylates the class 1 translation termination release factors RF1/PrfA and RF2/PrfB on the glutamine residue of the universally conserved GGQ motif.</text>
</comment>
<evidence type="ECO:0000256" key="4">
    <source>
        <dbReference type="ARBA" id="ARBA00048391"/>
    </source>
</evidence>
<feature type="binding site" evidence="5">
    <location>
        <position position="186"/>
    </location>
    <ligand>
        <name>S-adenosyl-L-methionine</name>
        <dbReference type="ChEBI" id="CHEBI:59789"/>
    </ligand>
</feature>
<evidence type="ECO:0000313" key="6">
    <source>
        <dbReference type="EMBL" id="BBU68691.1"/>
    </source>
</evidence>
<dbReference type="Gene3D" id="1.10.8.10">
    <property type="entry name" value="DNA helicase RuvA subunit, C-terminal domain"/>
    <property type="match status" value="1"/>
</dbReference>
<evidence type="ECO:0000256" key="1">
    <source>
        <dbReference type="ARBA" id="ARBA00022603"/>
    </source>
</evidence>
<keyword evidence="3 5" id="KW-0949">S-adenosyl-L-methionine</keyword>
<dbReference type="GO" id="GO:0102559">
    <property type="term" value="F:peptide chain release factor N(5)-glutamine methyltransferase activity"/>
    <property type="evidence" value="ECO:0007669"/>
    <property type="project" value="UniProtKB-EC"/>
</dbReference>
<dbReference type="InterPro" id="IPR019874">
    <property type="entry name" value="RF_methyltr_PrmC"/>
</dbReference>
<dbReference type="InterPro" id="IPR007848">
    <property type="entry name" value="Small_mtfrase_dom"/>
</dbReference>
<dbReference type="InterPro" id="IPR040758">
    <property type="entry name" value="PrmC_N"/>
</dbReference>
<comment type="catalytic activity">
    <reaction evidence="4 5">
        <text>L-glutaminyl-[peptide chain release factor] + S-adenosyl-L-methionine = N(5)-methyl-L-glutaminyl-[peptide chain release factor] + S-adenosyl-L-homocysteine + H(+)</text>
        <dbReference type="Rhea" id="RHEA:42896"/>
        <dbReference type="Rhea" id="RHEA-COMP:10271"/>
        <dbReference type="Rhea" id="RHEA-COMP:10272"/>
        <dbReference type="ChEBI" id="CHEBI:15378"/>
        <dbReference type="ChEBI" id="CHEBI:30011"/>
        <dbReference type="ChEBI" id="CHEBI:57856"/>
        <dbReference type="ChEBI" id="CHEBI:59789"/>
        <dbReference type="ChEBI" id="CHEBI:61891"/>
        <dbReference type="EC" id="2.1.1.297"/>
    </reaction>
</comment>
<protein>
    <recommendedName>
        <fullName evidence="5">Release factor glutamine methyltransferase</fullName>
        <shortName evidence="5">RF MTase</shortName>
        <ecNumber evidence="5">2.1.1.297</ecNumber>
    </recommendedName>
    <alternativeName>
        <fullName evidence="5">N5-glutamine methyltransferase PrmC</fullName>
    </alternativeName>
    <alternativeName>
        <fullName evidence="5">Protein-(glutamine-N5) MTase PrmC</fullName>
    </alternativeName>
    <alternativeName>
        <fullName evidence="5">Protein-glutamine N-methyltransferase PrmC</fullName>
    </alternativeName>
</protein>
<dbReference type="InterPro" id="IPR050320">
    <property type="entry name" value="N5-glutamine_MTase"/>
</dbReference>
<dbReference type="RefSeq" id="WP_202930744.1">
    <property type="nucleotide sequence ID" value="NZ_AP019011.1"/>
</dbReference>
<keyword evidence="1 5" id="KW-0489">Methyltransferase</keyword>
<keyword evidence="7" id="KW-1185">Reference proteome</keyword>
<evidence type="ECO:0000256" key="3">
    <source>
        <dbReference type="ARBA" id="ARBA00022691"/>
    </source>
</evidence>
<dbReference type="InterPro" id="IPR029063">
    <property type="entry name" value="SAM-dependent_MTases_sf"/>
</dbReference>
<dbReference type="InterPro" id="IPR004556">
    <property type="entry name" value="HemK-like"/>
</dbReference>
<proteinExistence type="inferred from homology"/>
<dbReference type="PANTHER" id="PTHR18895">
    <property type="entry name" value="HEMK METHYLTRANSFERASE"/>
    <property type="match status" value="1"/>
</dbReference>